<evidence type="ECO:0000313" key="2">
    <source>
        <dbReference type="Proteomes" id="UP000076131"/>
    </source>
</evidence>
<evidence type="ECO:0008006" key="3">
    <source>
        <dbReference type="Google" id="ProtNLM"/>
    </source>
</evidence>
<dbReference type="STRING" id="416169.RHOFW104T7_15360"/>
<evidence type="ECO:0000313" key="1">
    <source>
        <dbReference type="EMBL" id="KZC23082.1"/>
    </source>
</evidence>
<reference evidence="1 2" key="1">
    <citation type="journal article" date="2016" name="MBio">
        <title>Lateral Gene Transfer in a Heavy Metal-Contaminated-Groundwater Microbial Community.</title>
        <authorList>
            <person name="Hemme C.L."/>
            <person name="Green S.J."/>
            <person name="Rishishwar L."/>
            <person name="Prakash O."/>
            <person name="Pettenato A."/>
            <person name="Chakraborty R."/>
            <person name="Deutschbauer A.M."/>
            <person name="Van Nostrand J.D."/>
            <person name="Wu L."/>
            <person name="He Z."/>
            <person name="Jordan I.K."/>
            <person name="Hazen T.C."/>
            <person name="Arkin A.P."/>
            <person name="Kostka J.E."/>
            <person name="Zhou J."/>
        </authorList>
    </citation>
    <scope>NUCLEOTIDE SEQUENCE [LARGE SCALE GENOMIC DNA]</scope>
    <source>
        <strain evidence="1 2">FW104-T7</strain>
    </source>
</reference>
<gene>
    <name evidence="1" type="ORF">RHOFW104T7_15360</name>
</gene>
<dbReference type="AlphaFoldDB" id="A0A154QFM4"/>
<protein>
    <recommendedName>
        <fullName evidence="3">Transposase</fullName>
    </recommendedName>
</protein>
<accession>A0A154QFM4</accession>
<proteinExistence type="predicted"/>
<comment type="caution">
    <text evidence="1">The sequence shown here is derived from an EMBL/GenBank/DDBJ whole genome shotgun (WGS) entry which is preliminary data.</text>
</comment>
<organism evidence="1 2">
    <name type="scientific">Rhodanobacter thiooxydans</name>
    <dbReference type="NCBI Taxonomy" id="416169"/>
    <lineage>
        <taxon>Bacteria</taxon>
        <taxon>Pseudomonadati</taxon>
        <taxon>Pseudomonadota</taxon>
        <taxon>Gammaproteobacteria</taxon>
        <taxon>Lysobacterales</taxon>
        <taxon>Rhodanobacteraceae</taxon>
        <taxon>Rhodanobacter</taxon>
    </lineage>
</organism>
<sequence>MFENMIAPTDLAAIRVHTQQQRAWGSDRFRAQMEALAGRAAGIRPKIHLYPSKNPTSEID</sequence>
<name>A0A154QFM4_9GAMM</name>
<dbReference type="Proteomes" id="UP000076131">
    <property type="component" value="Unassembled WGS sequence"/>
</dbReference>
<keyword evidence="2" id="KW-1185">Reference proteome</keyword>
<dbReference type="EMBL" id="LVJS01000050">
    <property type="protein sequence ID" value="KZC23082.1"/>
    <property type="molecule type" value="Genomic_DNA"/>
</dbReference>